<dbReference type="Pfam" id="PF03776">
    <property type="entry name" value="MinE"/>
    <property type="match status" value="1"/>
</dbReference>
<evidence type="ECO:0000313" key="4">
    <source>
        <dbReference type="EMBL" id="HIS47559.1"/>
    </source>
</evidence>
<keyword evidence="3 4" id="KW-0132">Cell division</keyword>
<evidence type="ECO:0000256" key="2">
    <source>
        <dbReference type="ARBA" id="ARBA00025265"/>
    </source>
</evidence>
<dbReference type="Proteomes" id="UP000823927">
    <property type="component" value="Unassembled WGS sequence"/>
</dbReference>
<comment type="similarity">
    <text evidence="1 3">Belongs to the MinE family.</text>
</comment>
<accession>A0A9D1F562</accession>
<reference evidence="4" key="1">
    <citation type="submission" date="2020-10" db="EMBL/GenBank/DDBJ databases">
        <authorList>
            <person name="Gilroy R."/>
        </authorList>
    </citation>
    <scope>NUCLEOTIDE SEQUENCE</scope>
    <source>
        <strain evidence="4">CHK178-757</strain>
    </source>
</reference>
<dbReference type="HAMAP" id="MF_00262">
    <property type="entry name" value="MinE"/>
    <property type="match status" value="1"/>
</dbReference>
<comment type="caution">
    <text evidence="4">The sequence shown here is derived from an EMBL/GenBank/DDBJ whole genome shotgun (WGS) entry which is preliminary data.</text>
</comment>
<name>A0A9D1F562_9FIRM</name>
<dbReference type="InterPro" id="IPR005527">
    <property type="entry name" value="MinE"/>
</dbReference>
<keyword evidence="3" id="KW-0131">Cell cycle</keyword>
<dbReference type="NCBIfam" id="TIGR01215">
    <property type="entry name" value="minE"/>
    <property type="match status" value="1"/>
</dbReference>
<evidence type="ECO:0000256" key="1">
    <source>
        <dbReference type="ARBA" id="ARBA00008168"/>
    </source>
</evidence>
<organism evidence="4 5">
    <name type="scientific">Candidatus Scybalocola faecigallinarum</name>
    <dbReference type="NCBI Taxonomy" id="2840941"/>
    <lineage>
        <taxon>Bacteria</taxon>
        <taxon>Bacillati</taxon>
        <taxon>Bacillota</taxon>
        <taxon>Clostridia</taxon>
        <taxon>Lachnospirales</taxon>
        <taxon>Lachnospiraceae</taxon>
        <taxon>Lachnospiraceae incertae sedis</taxon>
        <taxon>Candidatus Scybalocola (ex Gilroy et al. 2021)</taxon>
    </lineage>
</organism>
<reference evidence="4" key="2">
    <citation type="journal article" date="2021" name="PeerJ">
        <title>Extensive microbial diversity within the chicken gut microbiome revealed by metagenomics and culture.</title>
        <authorList>
            <person name="Gilroy R."/>
            <person name="Ravi A."/>
            <person name="Getino M."/>
            <person name="Pursley I."/>
            <person name="Horton D.L."/>
            <person name="Alikhan N.F."/>
            <person name="Baker D."/>
            <person name="Gharbi K."/>
            <person name="Hall N."/>
            <person name="Watson M."/>
            <person name="Adriaenssens E.M."/>
            <person name="Foster-Nyarko E."/>
            <person name="Jarju S."/>
            <person name="Secka A."/>
            <person name="Antonio M."/>
            <person name="Oren A."/>
            <person name="Chaudhuri R.R."/>
            <person name="La Ragione R."/>
            <person name="Hildebrand F."/>
            <person name="Pallen M.J."/>
        </authorList>
    </citation>
    <scope>NUCLEOTIDE SEQUENCE</scope>
    <source>
        <strain evidence="4">CHK178-757</strain>
    </source>
</reference>
<evidence type="ECO:0000313" key="5">
    <source>
        <dbReference type="Proteomes" id="UP000823927"/>
    </source>
</evidence>
<dbReference type="EMBL" id="DVIT01000030">
    <property type="protein sequence ID" value="HIS47559.1"/>
    <property type="molecule type" value="Genomic_DNA"/>
</dbReference>
<evidence type="ECO:0000256" key="3">
    <source>
        <dbReference type="HAMAP-Rule" id="MF_00262"/>
    </source>
</evidence>
<dbReference type="Gene3D" id="3.30.1070.10">
    <property type="entry name" value="Cell division topological specificity factor MinE"/>
    <property type="match status" value="1"/>
</dbReference>
<dbReference type="GO" id="GO:0032955">
    <property type="term" value="P:regulation of division septum assembly"/>
    <property type="evidence" value="ECO:0007669"/>
    <property type="project" value="InterPro"/>
</dbReference>
<sequence>MKFWRFFGRRASGNIARDRLKVLLVSDRANCSPAVIENIREDLLNVLAKYVEVDTGKIDIEIIQAPDSPDTAPALVARVPLRDAKPMHLQENYDKAI</sequence>
<gene>
    <name evidence="3 4" type="primary">minE</name>
    <name evidence="4" type="ORF">IAB46_08415</name>
</gene>
<comment type="function">
    <text evidence="2 3">Prevents the cell division inhibition by proteins MinC and MinD at internal division sites while permitting inhibition at polar sites. This ensures cell division at the proper site by restricting the formation of a division septum at the midpoint of the long axis of the cell.</text>
</comment>
<dbReference type="AlphaFoldDB" id="A0A9D1F562"/>
<dbReference type="SUPFAM" id="SSF55229">
    <property type="entry name" value="Cell division protein MinE topological specificity domain"/>
    <property type="match status" value="1"/>
</dbReference>
<dbReference type="GO" id="GO:0051301">
    <property type="term" value="P:cell division"/>
    <property type="evidence" value="ECO:0007669"/>
    <property type="project" value="UniProtKB-KW"/>
</dbReference>
<protein>
    <recommendedName>
        <fullName evidence="3">Cell division topological specificity factor</fullName>
    </recommendedName>
</protein>
<proteinExistence type="inferred from homology"/>
<dbReference type="InterPro" id="IPR036707">
    <property type="entry name" value="MinE_sf"/>
</dbReference>